<dbReference type="InterPro" id="IPR036663">
    <property type="entry name" value="Fumarylacetoacetase_C_sf"/>
</dbReference>
<evidence type="ECO:0000259" key="3">
    <source>
        <dbReference type="Pfam" id="PF01557"/>
    </source>
</evidence>
<evidence type="ECO:0000256" key="1">
    <source>
        <dbReference type="ARBA" id="ARBA00023239"/>
    </source>
</evidence>
<feature type="domain" description="Fumarylacetoacetase-like C-terminal" evidence="3">
    <location>
        <begin position="100"/>
        <end position="255"/>
    </location>
</feature>
<dbReference type="Proteomes" id="UP000603708">
    <property type="component" value="Unassembled WGS sequence"/>
</dbReference>
<evidence type="ECO:0000313" key="5">
    <source>
        <dbReference type="Proteomes" id="UP000603708"/>
    </source>
</evidence>
<evidence type="ECO:0000313" key="4">
    <source>
        <dbReference type="EMBL" id="GHH82092.1"/>
    </source>
</evidence>
<dbReference type="GO" id="GO:0005737">
    <property type="term" value="C:cytoplasm"/>
    <property type="evidence" value="ECO:0007669"/>
    <property type="project" value="TreeGrafter"/>
</dbReference>
<dbReference type="PANTHER" id="PTHR30143:SF0">
    <property type="entry name" value="2-KETO-4-PENTENOATE HYDRATASE"/>
    <property type="match status" value="1"/>
</dbReference>
<dbReference type="EMBL" id="BNCD01000012">
    <property type="protein sequence ID" value="GHH82092.1"/>
    <property type="molecule type" value="Genomic_DNA"/>
</dbReference>
<feature type="region of interest" description="Disordered" evidence="2">
    <location>
        <begin position="1"/>
        <end position="20"/>
    </location>
</feature>
<name>A0A919L327_9ACTN</name>
<gene>
    <name evidence="4" type="ORF">GCM10018793_41060</name>
</gene>
<dbReference type="AlphaFoldDB" id="A0A919L327"/>
<dbReference type="Pfam" id="PF01557">
    <property type="entry name" value="FAA_hydrolase"/>
    <property type="match status" value="1"/>
</dbReference>
<dbReference type="InterPro" id="IPR050772">
    <property type="entry name" value="Hydratase-Decarb/MhpD_sf"/>
</dbReference>
<comment type="caution">
    <text evidence="4">The sequence shown here is derived from an EMBL/GenBank/DDBJ whole genome shotgun (WGS) entry which is preliminary data.</text>
</comment>
<keyword evidence="1" id="KW-0456">Lyase</keyword>
<dbReference type="SUPFAM" id="SSF56529">
    <property type="entry name" value="FAH"/>
    <property type="match status" value="1"/>
</dbReference>
<dbReference type="RefSeq" id="WP_189934138.1">
    <property type="nucleotide sequence ID" value="NZ_BNCD01000012.1"/>
</dbReference>
<feature type="compositionally biased region" description="Basic and acidic residues" evidence="2">
    <location>
        <begin position="8"/>
        <end position="20"/>
    </location>
</feature>
<evidence type="ECO:0000256" key="2">
    <source>
        <dbReference type="SAM" id="MobiDB-lite"/>
    </source>
</evidence>
<proteinExistence type="predicted"/>
<dbReference type="Gene3D" id="3.90.850.10">
    <property type="entry name" value="Fumarylacetoacetase-like, C-terminal domain"/>
    <property type="match status" value="1"/>
</dbReference>
<sequence>MHQNQLEEAARRLTEAERSRTPITPLTQTYDGLDIPAAYEVQRAVIAERIAGGARVRGHKVGLTAAVMREQFGVSEPDYGVLLDDMFLLEGSEVPAGSLLAPRVEPELAFVLDRPLGGPGVTVADVLRATAFVTPSLEIIDSRIRNWEITVHDSIADNASSARVVLGGTATDVRDIDPRLLGVVLRRNGEIAETGATGAALGNPVSAVAWLANKLGEFGVTLDEGSVVLPGSCTRALPVSPGDHVRADFGQVGSVGVVFA</sequence>
<keyword evidence="5" id="KW-1185">Reference proteome</keyword>
<protein>
    <submittedName>
        <fullName evidence="4">2-keto-4-pentenoate hydratase</fullName>
    </submittedName>
</protein>
<dbReference type="PANTHER" id="PTHR30143">
    <property type="entry name" value="ACID HYDRATASE"/>
    <property type="match status" value="1"/>
</dbReference>
<organism evidence="4 5">
    <name type="scientific">Streptomyces sulfonofaciens</name>
    <dbReference type="NCBI Taxonomy" id="68272"/>
    <lineage>
        <taxon>Bacteria</taxon>
        <taxon>Bacillati</taxon>
        <taxon>Actinomycetota</taxon>
        <taxon>Actinomycetes</taxon>
        <taxon>Kitasatosporales</taxon>
        <taxon>Streptomycetaceae</taxon>
        <taxon>Streptomyces</taxon>
    </lineage>
</organism>
<reference evidence="4" key="1">
    <citation type="journal article" date="2014" name="Int. J. Syst. Evol. Microbiol.">
        <title>Complete genome sequence of Corynebacterium casei LMG S-19264T (=DSM 44701T), isolated from a smear-ripened cheese.</title>
        <authorList>
            <consortium name="US DOE Joint Genome Institute (JGI-PGF)"/>
            <person name="Walter F."/>
            <person name="Albersmeier A."/>
            <person name="Kalinowski J."/>
            <person name="Ruckert C."/>
        </authorList>
    </citation>
    <scope>NUCLEOTIDE SEQUENCE</scope>
    <source>
        <strain evidence="4">JCM 5069</strain>
    </source>
</reference>
<reference evidence="4" key="2">
    <citation type="submission" date="2020-09" db="EMBL/GenBank/DDBJ databases">
        <authorList>
            <person name="Sun Q."/>
            <person name="Ohkuma M."/>
        </authorList>
    </citation>
    <scope>NUCLEOTIDE SEQUENCE</scope>
    <source>
        <strain evidence="4">JCM 5069</strain>
    </source>
</reference>
<dbReference type="InterPro" id="IPR011234">
    <property type="entry name" value="Fumarylacetoacetase-like_C"/>
</dbReference>
<accession>A0A919L327</accession>
<dbReference type="GO" id="GO:0008684">
    <property type="term" value="F:2-oxopent-4-enoate hydratase activity"/>
    <property type="evidence" value="ECO:0007669"/>
    <property type="project" value="TreeGrafter"/>
</dbReference>